<feature type="region of interest" description="Disordered" evidence="1">
    <location>
        <begin position="528"/>
        <end position="560"/>
    </location>
</feature>
<sequence>MVSDGDLHGARRLLADALADADPRPAYASPELAEAAGLQARVLVALGEPHSARGWAAFAYAVATRLYGRSDPQTISAAATLAAVLHRVGSDARAARLYADVIIELTATDGPESLRVLAAHADLATVEYARGQCTVARDRLQDAWELHREVYGDGHPSGIKMLARLGSMQRDCGRFTDAQENLTYADELCRQHLPPGDPLAAQVAKLARAVANPQHVCPDAEPTTPAEPATSAEPTTPTEPTTSAEPTSSAGPTTSAGPMSSAEPVTGPATSGEPELSDGPATSDGPALAHGAATSGSPAWSGGPATSGGPAVSGGPAWSGGPATSGGPAVSGGVSVPAAREPSVDEGRAEPGGPTAAERTPAPYPDSAATAATASAPSAVPAPRLPADDPDADWWPPEEGDHHADAAYPFDRPPADRTQPADATAPIDAAGQRATPFGPASPSEWGTPAESPVPPAVMALARSGEESPGVRRVRQPPEPEPEPPSRLLPVVVHRPPPPRPNRLVPVVVAGVLVVLLGAAAVIAGVSRVDDSRDDQPVPAGPSLSASAPPAPAATPGTPPGSVVLRDNRNDVLLRWRYPAGAEGPVVVAGGPTGQDPRAFTELPAGTETYTVYGLDRDVDFCFTVAVVWSTEKIGRSRPVCTERG</sequence>
<evidence type="ECO:0000256" key="1">
    <source>
        <dbReference type="SAM" id="MobiDB-lite"/>
    </source>
</evidence>
<dbReference type="RefSeq" id="WP_229688323.1">
    <property type="nucleotide sequence ID" value="NZ_FMIA01000002.1"/>
</dbReference>
<protein>
    <submittedName>
        <fullName evidence="3">Tetratricopeptide repeat-containing protein</fullName>
    </submittedName>
</protein>
<dbReference type="AlphaFoldDB" id="A0A1C6UEF3"/>
<reference evidence="3 4" key="1">
    <citation type="submission" date="2016-06" db="EMBL/GenBank/DDBJ databases">
        <authorList>
            <person name="Kjaerup R.B."/>
            <person name="Dalgaard T.S."/>
            <person name="Juul-Madsen H.R."/>
        </authorList>
    </citation>
    <scope>NUCLEOTIDE SEQUENCE [LARGE SCALE GENOMIC DNA]</scope>
    <source>
        <strain evidence="3 4">DSM 45577</strain>
    </source>
</reference>
<feature type="region of interest" description="Disordered" evidence="1">
    <location>
        <begin position="215"/>
        <end position="490"/>
    </location>
</feature>
<feature type="compositionally biased region" description="Low complexity" evidence="1">
    <location>
        <begin position="365"/>
        <end position="382"/>
    </location>
</feature>
<dbReference type="SUPFAM" id="SSF48452">
    <property type="entry name" value="TPR-like"/>
    <property type="match status" value="1"/>
</dbReference>
<evidence type="ECO:0000256" key="2">
    <source>
        <dbReference type="SAM" id="Phobius"/>
    </source>
</evidence>
<feature type="compositionally biased region" description="Acidic residues" evidence="1">
    <location>
        <begin position="388"/>
        <end position="398"/>
    </location>
</feature>
<dbReference type="Proteomes" id="UP000198937">
    <property type="component" value="Unassembled WGS sequence"/>
</dbReference>
<feature type="transmembrane region" description="Helical" evidence="2">
    <location>
        <begin position="503"/>
        <end position="525"/>
    </location>
</feature>
<proteinExistence type="predicted"/>
<dbReference type="InterPro" id="IPR011990">
    <property type="entry name" value="TPR-like_helical_dom_sf"/>
</dbReference>
<keyword evidence="2" id="KW-0812">Transmembrane</keyword>
<name>A0A1C6UEF3_9ACTN</name>
<keyword evidence="2" id="KW-1133">Transmembrane helix</keyword>
<dbReference type="STRING" id="683228.GA0070617_2086"/>
<feature type="compositionally biased region" description="Pro residues" evidence="1">
    <location>
        <begin position="476"/>
        <end position="486"/>
    </location>
</feature>
<dbReference type="Gene3D" id="1.25.40.10">
    <property type="entry name" value="Tetratricopeptide repeat domain"/>
    <property type="match status" value="1"/>
</dbReference>
<feature type="compositionally biased region" description="Low complexity" evidence="1">
    <location>
        <begin position="291"/>
        <end position="339"/>
    </location>
</feature>
<feature type="compositionally biased region" description="Pro residues" evidence="1">
    <location>
        <begin position="548"/>
        <end position="558"/>
    </location>
</feature>
<feature type="compositionally biased region" description="Low complexity" evidence="1">
    <location>
        <begin position="220"/>
        <end position="258"/>
    </location>
</feature>
<dbReference type="Pfam" id="PF13374">
    <property type="entry name" value="TPR_10"/>
    <property type="match status" value="1"/>
</dbReference>
<keyword evidence="4" id="KW-1185">Reference proteome</keyword>
<gene>
    <name evidence="3" type="ORF">GA0070617_2086</name>
</gene>
<feature type="compositionally biased region" description="Low complexity" evidence="1">
    <location>
        <begin position="536"/>
        <end position="547"/>
    </location>
</feature>
<accession>A0A1C6UEF3</accession>
<dbReference type="SUPFAM" id="SSF49265">
    <property type="entry name" value="Fibronectin type III"/>
    <property type="match status" value="1"/>
</dbReference>
<evidence type="ECO:0000313" key="4">
    <source>
        <dbReference type="Proteomes" id="UP000198937"/>
    </source>
</evidence>
<evidence type="ECO:0000313" key="3">
    <source>
        <dbReference type="EMBL" id="SCL52475.1"/>
    </source>
</evidence>
<dbReference type="InterPro" id="IPR036116">
    <property type="entry name" value="FN3_sf"/>
</dbReference>
<dbReference type="EMBL" id="FMIA01000002">
    <property type="protein sequence ID" value="SCL52475.1"/>
    <property type="molecule type" value="Genomic_DNA"/>
</dbReference>
<organism evidence="3 4">
    <name type="scientific">Micromonospora yangpuensis</name>
    <dbReference type="NCBI Taxonomy" id="683228"/>
    <lineage>
        <taxon>Bacteria</taxon>
        <taxon>Bacillati</taxon>
        <taxon>Actinomycetota</taxon>
        <taxon>Actinomycetes</taxon>
        <taxon>Micromonosporales</taxon>
        <taxon>Micromonosporaceae</taxon>
        <taxon>Micromonospora</taxon>
    </lineage>
</organism>
<keyword evidence="2" id="KW-0472">Membrane</keyword>